<sequence length="340" mass="37817">MTVAGREEPLPIEGDLGLTAARKDREGSGVGIADWSWRRNPMTEVTSTCSMAMGVWDILREALRTPFRNRKLMFCIALTLLILSSLILLANHFYLVPVIKDLVMNEYLLLGNDPRSSEYTKLLAGVLQDIQIVVAASYSSKQLNLKELILTIARTWKRPLVTSLYIALLGIGYAMLLMPLIVLLVGTAKGSVIFIVFGVLIALLLLCLSIYLGAIWNLGLVISVVEERFSGMKALGRAEELIKGRKLQGFVLSLLLALIYWVFTGLSVFKAVDINLAKATRLVIELVFMNVICLWQLFLCMVFTVFYFQCKKSHGGEVETRVEIGYHLVSTNPQVDASVP</sequence>
<name>A0ACC2LMM2_PERAE</name>
<dbReference type="Proteomes" id="UP001234297">
    <property type="component" value="Chromosome 3"/>
</dbReference>
<comment type="caution">
    <text evidence="1">The sequence shown here is derived from an EMBL/GenBank/DDBJ whole genome shotgun (WGS) entry which is preliminary data.</text>
</comment>
<keyword evidence="2" id="KW-1185">Reference proteome</keyword>
<accession>A0ACC2LMM2</accession>
<gene>
    <name evidence="1" type="ORF">MRB53_008959</name>
</gene>
<evidence type="ECO:0000313" key="1">
    <source>
        <dbReference type="EMBL" id="KAJ8634692.1"/>
    </source>
</evidence>
<proteinExistence type="predicted"/>
<evidence type="ECO:0000313" key="2">
    <source>
        <dbReference type="Proteomes" id="UP001234297"/>
    </source>
</evidence>
<organism evidence="1 2">
    <name type="scientific">Persea americana</name>
    <name type="common">Avocado</name>
    <dbReference type="NCBI Taxonomy" id="3435"/>
    <lineage>
        <taxon>Eukaryota</taxon>
        <taxon>Viridiplantae</taxon>
        <taxon>Streptophyta</taxon>
        <taxon>Embryophyta</taxon>
        <taxon>Tracheophyta</taxon>
        <taxon>Spermatophyta</taxon>
        <taxon>Magnoliopsida</taxon>
        <taxon>Magnoliidae</taxon>
        <taxon>Laurales</taxon>
        <taxon>Lauraceae</taxon>
        <taxon>Persea</taxon>
    </lineage>
</organism>
<protein>
    <submittedName>
        <fullName evidence="1">Uncharacterized protein</fullName>
    </submittedName>
</protein>
<reference evidence="1 2" key="1">
    <citation type="journal article" date="2022" name="Hortic Res">
        <title>A haplotype resolved chromosomal level avocado genome allows analysis of novel avocado genes.</title>
        <authorList>
            <person name="Nath O."/>
            <person name="Fletcher S.J."/>
            <person name="Hayward A."/>
            <person name="Shaw L.M."/>
            <person name="Masouleh A.K."/>
            <person name="Furtado A."/>
            <person name="Henry R.J."/>
            <person name="Mitter N."/>
        </authorList>
    </citation>
    <scope>NUCLEOTIDE SEQUENCE [LARGE SCALE GENOMIC DNA]</scope>
    <source>
        <strain evidence="2">cv. Hass</strain>
    </source>
</reference>
<dbReference type="EMBL" id="CM056811">
    <property type="protein sequence ID" value="KAJ8634692.1"/>
    <property type="molecule type" value="Genomic_DNA"/>
</dbReference>